<dbReference type="EMBL" id="PUHR01000360">
    <property type="protein sequence ID" value="KAG0654193.1"/>
    <property type="molecule type" value="Genomic_DNA"/>
</dbReference>
<dbReference type="AlphaFoldDB" id="A0A9P6VUH7"/>
<evidence type="ECO:0000313" key="3">
    <source>
        <dbReference type="EMBL" id="KAG0654193.1"/>
    </source>
</evidence>
<accession>A0A9P6VUH7</accession>
<feature type="region of interest" description="Disordered" evidence="2">
    <location>
        <begin position="103"/>
        <end position="126"/>
    </location>
</feature>
<sequence>MEQNTYTHKSKRSLSINSQFNTNNKKLSCEEIINKMENEQDAIVVRLLREINLLKNENNKLRNQLLHNNNNNNNSTKKNSDDEVIIDDDEIIIEDDKHLPITPRRSFNNSSQFNTPIPSRRPSSVSSNTIFPIETSSSTNNNSTSFLKPKRFSFSYGNNTTNNSNKLNNIDNLSINQNRKRRTSSIHSLENNPHYKNHEKKVNEIIPMR</sequence>
<feature type="compositionally biased region" description="Polar residues" evidence="2">
    <location>
        <begin position="105"/>
        <end position="117"/>
    </location>
</feature>
<keyword evidence="4" id="KW-1185">Reference proteome</keyword>
<evidence type="ECO:0000256" key="1">
    <source>
        <dbReference type="SAM" id="Coils"/>
    </source>
</evidence>
<dbReference type="Proteomes" id="UP000750334">
    <property type="component" value="Unassembled WGS sequence"/>
</dbReference>
<feature type="coiled-coil region" evidence="1">
    <location>
        <begin position="44"/>
        <end position="71"/>
    </location>
</feature>
<proteinExistence type="predicted"/>
<evidence type="ECO:0000313" key="4">
    <source>
        <dbReference type="Proteomes" id="UP000750334"/>
    </source>
</evidence>
<comment type="caution">
    <text evidence="3">The sequence shown here is derived from an EMBL/GenBank/DDBJ whole genome shotgun (WGS) entry which is preliminary data.</text>
</comment>
<gene>
    <name evidence="3" type="primary">TSC2</name>
    <name evidence="3" type="ORF">C6P45_003495</name>
</gene>
<evidence type="ECO:0000256" key="2">
    <source>
        <dbReference type="SAM" id="MobiDB-lite"/>
    </source>
</evidence>
<name>A0A9P6VUH7_MAUEX</name>
<dbReference type="OrthoDB" id="4026704at2759"/>
<reference evidence="3 4" key="1">
    <citation type="submission" date="2020-11" db="EMBL/GenBank/DDBJ databases">
        <title>Kefir isolates.</title>
        <authorList>
            <person name="Marcisauskas S."/>
            <person name="Kim Y."/>
            <person name="Blasche S."/>
        </authorList>
    </citation>
    <scope>NUCLEOTIDE SEQUENCE [LARGE SCALE GENOMIC DNA]</scope>
    <source>
        <strain evidence="3 4">OG2</strain>
    </source>
</reference>
<keyword evidence="1" id="KW-0175">Coiled coil</keyword>
<organism evidence="3 4">
    <name type="scientific">Maudiozyma exigua</name>
    <name type="common">Yeast</name>
    <name type="synonym">Kazachstania exigua</name>
    <dbReference type="NCBI Taxonomy" id="34358"/>
    <lineage>
        <taxon>Eukaryota</taxon>
        <taxon>Fungi</taxon>
        <taxon>Dikarya</taxon>
        <taxon>Ascomycota</taxon>
        <taxon>Saccharomycotina</taxon>
        <taxon>Saccharomycetes</taxon>
        <taxon>Saccharomycetales</taxon>
        <taxon>Saccharomycetaceae</taxon>
        <taxon>Maudiozyma</taxon>
    </lineage>
</organism>
<protein>
    <submittedName>
        <fullName evidence="3">Tuberous sclerosis 2-like protein</fullName>
    </submittedName>
</protein>